<reference evidence="7" key="1">
    <citation type="journal article" date="2019" name="Int. J. Syst. Evol. Microbiol.">
        <title>The Global Catalogue of Microorganisms (GCM) 10K type strain sequencing project: providing services to taxonomists for standard genome sequencing and annotation.</title>
        <authorList>
            <consortium name="The Broad Institute Genomics Platform"/>
            <consortium name="The Broad Institute Genome Sequencing Center for Infectious Disease"/>
            <person name="Wu L."/>
            <person name="Ma J."/>
        </authorList>
    </citation>
    <scope>NUCLEOTIDE SEQUENCE [LARGE SCALE GENOMIC DNA]</scope>
    <source>
        <strain evidence="7">KCTC 13528</strain>
    </source>
</reference>
<keyword evidence="7" id="KW-1185">Reference proteome</keyword>
<dbReference type="GO" id="GO:0008700">
    <property type="term" value="F:(R,S)-4-hydroxy-2-oxoglutarate aldolase activity"/>
    <property type="evidence" value="ECO:0007669"/>
    <property type="project" value="UniProtKB-EC"/>
</dbReference>
<keyword evidence="5" id="KW-0119">Carbohydrate metabolism</keyword>
<dbReference type="Proteomes" id="UP001597561">
    <property type="component" value="Unassembled WGS sequence"/>
</dbReference>
<dbReference type="EC" id="4.1.2.14" evidence="6"/>
<organism evidence="6 7">
    <name type="scientific">Jeotgalibacillus terrae</name>
    <dbReference type="NCBI Taxonomy" id="587735"/>
    <lineage>
        <taxon>Bacteria</taxon>
        <taxon>Bacillati</taxon>
        <taxon>Bacillota</taxon>
        <taxon>Bacilli</taxon>
        <taxon>Bacillales</taxon>
        <taxon>Caryophanaceae</taxon>
        <taxon>Jeotgalibacillus</taxon>
    </lineage>
</organism>
<evidence type="ECO:0000256" key="4">
    <source>
        <dbReference type="ARBA" id="ARBA00023239"/>
    </source>
</evidence>
<comment type="caution">
    <text evidence="6">The sequence shown here is derived from an EMBL/GenBank/DDBJ whole genome shotgun (WGS) entry which is preliminary data.</text>
</comment>
<dbReference type="InterPro" id="IPR000887">
    <property type="entry name" value="Aldlse_KDPG_KHG"/>
</dbReference>
<evidence type="ECO:0000256" key="3">
    <source>
        <dbReference type="ARBA" id="ARBA00011233"/>
    </source>
</evidence>
<dbReference type="RefSeq" id="WP_204729743.1">
    <property type="nucleotide sequence ID" value="NZ_JAFBDK010000010.1"/>
</dbReference>
<dbReference type="PANTHER" id="PTHR30246:SF1">
    <property type="entry name" value="2-DEHYDRO-3-DEOXY-6-PHOSPHOGALACTONATE ALDOLASE-RELATED"/>
    <property type="match status" value="1"/>
</dbReference>
<evidence type="ECO:0000256" key="5">
    <source>
        <dbReference type="ARBA" id="ARBA00023277"/>
    </source>
</evidence>
<dbReference type="EC" id="4.1.3.16" evidence="6"/>
<keyword evidence="4 6" id="KW-0456">Lyase</keyword>
<dbReference type="Pfam" id="PF01081">
    <property type="entry name" value="Aldolase"/>
    <property type="match status" value="1"/>
</dbReference>
<evidence type="ECO:0000256" key="1">
    <source>
        <dbReference type="ARBA" id="ARBA00004761"/>
    </source>
</evidence>
<comment type="pathway">
    <text evidence="1">Carbohydrate acid metabolism.</text>
</comment>
<dbReference type="EMBL" id="JBHUPG010000023">
    <property type="protein sequence ID" value="MFD2912726.1"/>
    <property type="molecule type" value="Genomic_DNA"/>
</dbReference>
<name>A0ABW5ZKX3_9BACL</name>
<dbReference type="InterPro" id="IPR013785">
    <property type="entry name" value="Aldolase_TIM"/>
</dbReference>
<proteinExistence type="inferred from homology"/>
<evidence type="ECO:0000256" key="2">
    <source>
        <dbReference type="ARBA" id="ARBA00006906"/>
    </source>
</evidence>
<gene>
    <name evidence="6" type="ORF">ACFS5P_12635</name>
</gene>
<protein>
    <submittedName>
        <fullName evidence="6">Bifunctional 2-keto-4-hydroxyglutarate aldolase/2-keto-3-deoxy-6-phosphogluconate aldolase</fullName>
        <ecNumber evidence="6">4.1.2.14</ecNumber>
        <ecNumber evidence="6">4.1.3.16</ecNumber>
    </submittedName>
</protein>
<evidence type="ECO:0000313" key="7">
    <source>
        <dbReference type="Proteomes" id="UP001597561"/>
    </source>
</evidence>
<dbReference type="NCBIfam" id="TIGR01182">
    <property type="entry name" value="eda"/>
    <property type="match status" value="1"/>
</dbReference>
<accession>A0ABW5ZKX3</accession>
<dbReference type="NCBIfam" id="NF005119">
    <property type="entry name" value="PRK06552.1"/>
    <property type="match status" value="1"/>
</dbReference>
<dbReference type="GO" id="GO:0008675">
    <property type="term" value="F:2-dehydro-3-deoxy-phosphogluconate aldolase activity"/>
    <property type="evidence" value="ECO:0007669"/>
    <property type="project" value="UniProtKB-EC"/>
</dbReference>
<comment type="subunit">
    <text evidence="3">Homotrimer.</text>
</comment>
<sequence length="210" mass="22524">MKKMRAFEQLLDAKLTVVIRGSSSEEAVKTAEACLEGGIRSLEFTFTNPEADKAIKHFADNKNIIVGAGSVIDSETAKLAVHAGALFIVGPHFSMEVAKFCNRYQVPYLPGCMTVKEILDALEMGVSIIKLFPGEMFSPSFIKAVKGPVPQVDVMPTGGVTLSNVKDWFENGAIHVGVGGGITKDAVNGNYEAVVVKAREFMQAVSEVSI</sequence>
<dbReference type="CDD" id="cd00452">
    <property type="entry name" value="KDPG_aldolase"/>
    <property type="match status" value="1"/>
</dbReference>
<evidence type="ECO:0000313" key="6">
    <source>
        <dbReference type="EMBL" id="MFD2912726.1"/>
    </source>
</evidence>
<dbReference type="Gene3D" id="3.20.20.70">
    <property type="entry name" value="Aldolase class I"/>
    <property type="match status" value="1"/>
</dbReference>
<comment type="similarity">
    <text evidence="2">Belongs to the KHG/KDPG aldolase family.</text>
</comment>
<dbReference type="PANTHER" id="PTHR30246">
    <property type="entry name" value="2-KETO-3-DEOXY-6-PHOSPHOGLUCONATE ALDOLASE"/>
    <property type="match status" value="1"/>
</dbReference>
<dbReference type="SUPFAM" id="SSF51569">
    <property type="entry name" value="Aldolase"/>
    <property type="match status" value="1"/>
</dbReference>